<gene>
    <name evidence="1" type="ORF">S01H4_24665</name>
</gene>
<sequence length="78" mass="8143">MPPTQNGATAQGFSTDGATVVFFTSDALAPEDVNGDVDLYAYSAGVTTLISSGKTGPLSCIEDDECVYFEAMSDDARH</sequence>
<proteinExistence type="predicted"/>
<dbReference type="EMBL" id="BART01011620">
    <property type="protein sequence ID" value="GAG87379.1"/>
    <property type="molecule type" value="Genomic_DNA"/>
</dbReference>
<dbReference type="AlphaFoldDB" id="X1AW91"/>
<evidence type="ECO:0000313" key="1">
    <source>
        <dbReference type="EMBL" id="GAG87379.1"/>
    </source>
</evidence>
<reference evidence="1" key="1">
    <citation type="journal article" date="2014" name="Front. Microbiol.">
        <title>High frequency of phylogenetically diverse reductive dehalogenase-homologous genes in deep subseafloor sedimentary metagenomes.</title>
        <authorList>
            <person name="Kawai M."/>
            <person name="Futagami T."/>
            <person name="Toyoda A."/>
            <person name="Takaki Y."/>
            <person name="Nishi S."/>
            <person name="Hori S."/>
            <person name="Arai W."/>
            <person name="Tsubouchi T."/>
            <person name="Morono Y."/>
            <person name="Uchiyama I."/>
            <person name="Ito T."/>
            <person name="Fujiyama A."/>
            <person name="Inagaki F."/>
            <person name="Takami H."/>
        </authorList>
    </citation>
    <scope>NUCLEOTIDE SEQUENCE</scope>
    <source>
        <strain evidence="1">Expedition CK06-06</strain>
    </source>
</reference>
<name>X1AW91_9ZZZZ</name>
<organism evidence="1">
    <name type="scientific">marine sediment metagenome</name>
    <dbReference type="NCBI Taxonomy" id="412755"/>
    <lineage>
        <taxon>unclassified sequences</taxon>
        <taxon>metagenomes</taxon>
        <taxon>ecological metagenomes</taxon>
    </lineage>
</organism>
<protein>
    <submittedName>
        <fullName evidence="1">Uncharacterized protein</fullName>
    </submittedName>
</protein>
<feature type="non-terminal residue" evidence="1">
    <location>
        <position position="78"/>
    </location>
</feature>
<comment type="caution">
    <text evidence="1">The sequence shown here is derived from an EMBL/GenBank/DDBJ whole genome shotgun (WGS) entry which is preliminary data.</text>
</comment>
<accession>X1AW91</accession>